<feature type="region of interest" description="Disordered" evidence="4">
    <location>
        <begin position="561"/>
        <end position="796"/>
    </location>
</feature>
<comment type="caution">
    <text evidence="8">The sequence shown here is derived from an EMBL/GenBank/DDBJ whole genome shotgun (WGS) entry which is preliminary data.</text>
</comment>
<keyword evidence="2 3" id="KW-0064">Aspartyl protease</keyword>
<evidence type="ECO:0000256" key="6">
    <source>
        <dbReference type="SAM" id="SignalP"/>
    </source>
</evidence>
<dbReference type="PRINTS" id="PR00792">
    <property type="entry name" value="PEPSIN"/>
</dbReference>
<proteinExistence type="inferred from homology"/>
<keyword evidence="3" id="KW-0378">Hydrolase</keyword>
<evidence type="ECO:0000256" key="5">
    <source>
        <dbReference type="SAM" id="Phobius"/>
    </source>
</evidence>
<keyword evidence="6" id="KW-0732">Signal</keyword>
<dbReference type="PROSITE" id="PS00141">
    <property type="entry name" value="ASP_PROTEASE"/>
    <property type="match status" value="1"/>
</dbReference>
<dbReference type="GO" id="GO:0004190">
    <property type="term" value="F:aspartic-type endopeptidase activity"/>
    <property type="evidence" value="ECO:0007669"/>
    <property type="project" value="UniProtKB-KW"/>
</dbReference>
<dbReference type="AlphaFoldDB" id="A0AAD7C4N2"/>
<dbReference type="Proteomes" id="UP001221142">
    <property type="component" value="Unassembled WGS sequence"/>
</dbReference>
<dbReference type="Gene3D" id="2.40.70.10">
    <property type="entry name" value="Acid Proteases"/>
    <property type="match status" value="2"/>
</dbReference>
<feature type="transmembrane region" description="Helical" evidence="5">
    <location>
        <begin position="451"/>
        <end position="481"/>
    </location>
</feature>
<evidence type="ECO:0000256" key="1">
    <source>
        <dbReference type="ARBA" id="ARBA00007447"/>
    </source>
</evidence>
<evidence type="ECO:0000259" key="7">
    <source>
        <dbReference type="PROSITE" id="PS51767"/>
    </source>
</evidence>
<dbReference type="PROSITE" id="PS51767">
    <property type="entry name" value="PEPTIDASE_A1"/>
    <property type="match status" value="1"/>
</dbReference>
<dbReference type="PANTHER" id="PTHR47966">
    <property type="entry name" value="BETA-SITE APP-CLEAVING ENZYME, ISOFORM A-RELATED"/>
    <property type="match status" value="1"/>
</dbReference>
<reference evidence="8" key="1">
    <citation type="submission" date="2023-03" db="EMBL/GenBank/DDBJ databases">
        <title>Massive genome expansion in bonnet fungi (Mycena s.s.) driven by repeated elements and novel gene families across ecological guilds.</title>
        <authorList>
            <consortium name="Lawrence Berkeley National Laboratory"/>
            <person name="Harder C.B."/>
            <person name="Miyauchi S."/>
            <person name="Viragh M."/>
            <person name="Kuo A."/>
            <person name="Thoen E."/>
            <person name="Andreopoulos B."/>
            <person name="Lu D."/>
            <person name="Skrede I."/>
            <person name="Drula E."/>
            <person name="Henrissat B."/>
            <person name="Morin E."/>
            <person name="Kohler A."/>
            <person name="Barry K."/>
            <person name="LaButti K."/>
            <person name="Morin E."/>
            <person name="Salamov A."/>
            <person name="Lipzen A."/>
            <person name="Mereny Z."/>
            <person name="Hegedus B."/>
            <person name="Baldrian P."/>
            <person name="Stursova M."/>
            <person name="Weitz H."/>
            <person name="Taylor A."/>
            <person name="Grigoriev I.V."/>
            <person name="Nagy L.G."/>
            <person name="Martin F."/>
            <person name="Kauserud H."/>
        </authorList>
    </citation>
    <scope>NUCLEOTIDE SEQUENCE</scope>
    <source>
        <strain evidence="8">9284</strain>
    </source>
</reference>
<dbReference type="CDD" id="cd05471">
    <property type="entry name" value="pepsin_like"/>
    <property type="match status" value="1"/>
</dbReference>
<sequence length="796" mass="84783">MLLDLPVLFSLLLLTPLAFSARISVNQVKRPTGLHRRSGLSSVSLLAAADDADGLDLTTVHDLIYIANVTVGGTEYPVQLDTGSSDVWIKGASSPLPNCTDTDTAANLTYGIGWVYGHIAYGPLEFAGIKVSSQAILDVSSANNPALSYGADGLVGLGFTSLSSIDHAVNATGASTGRSLLYNMFLDNPSEPNYIAFALQRSTDSGNDVQGSFSIGEVEPAYSAVLDGPAIPTWPISFPNRWNVLLEALLVNNGSGTTVVTPTTNVTGAPSNRAVVLLDSGTSYTYAPAAICDAIYSGVPGAQYSPALGQWTVPCDQEVDIALQFAGQVFPVHPLDVTPNSLTNATQCVGAFVPQTVSVGAGEFDWLIGDNVLRSMYSIYDFGDFDSSNKMGDPYVKLLSLVDPNEASKDFHASRGGSAANNITYNVANSTAAASGSVTVSSDISHSLDQIIAMVPAMLGIMALNAVVLLALGIFGILYMCRKRKTKSTVRKNRGRMSPMPMSLRNSYVAGPEPQAHVYEPVSMAITEDMGMRPMSMNPRDSFAAGVPMADRAPVSMAISEDMYQPPSPATRTFKSSGLRPIERPDSAAYQRQPSMAVSEDQLFTPPSPGFRKPDDRPRSVNYQRQPSEDSLVAPARSFDDNRPRSASYQRSPSEEDSVFVASPTTMAEDPVFVPPLPQRQAPPPPLRQPPQRSPPPPPSSDAPQPHRQSSRDSLTPSMRSVRLTDDQFTAPNPGPGPAPRPRRQPSSNSSLFVPREFSGQPGDRPQSFAPAEGFSPLAAPSPAFHSDGGRPKSMA</sequence>
<evidence type="ECO:0000256" key="3">
    <source>
        <dbReference type="RuleBase" id="RU000454"/>
    </source>
</evidence>
<dbReference type="InterPro" id="IPR034164">
    <property type="entry name" value="Pepsin-like_dom"/>
</dbReference>
<feature type="signal peptide" evidence="6">
    <location>
        <begin position="1"/>
        <end position="20"/>
    </location>
</feature>
<feature type="compositionally biased region" description="Pro residues" evidence="4">
    <location>
        <begin position="673"/>
        <end position="701"/>
    </location>
</feature>
<accession>A0AAD7C4N2</accession>
<keyword evidence="9" id="KW-1185">Reference proteome</keyword>
<dbReference type="InterPro" id="IPR001969">
    <property type="entry name" value="Aspartic_peptidase_AS"/>
</dbReference>
<dbReference type="InterPro" id="IPR033121">
    <property type="entry name" value="PEPTIDASE_A1"/>
</dbReference>
<evidence type="ECO:0000256" key="2">
    <source>
        <dbReference type="ARBA" id="ARBA00022750"/>
    </source>
</evidence>
<keyword evidence="5" id="KW-0472">Membrane</keyword>
<protein>
    <submittedName>
        <fullName evidence="8">Aspartic peptidase domain-containing protein</fullName>
    </submittedName>
</protein>
<dbReference type="InterPro" id="IPR001461">
    <property type="entry name" value="Aspartic_peptidase_A1"/>
</dbReference>
<evidence type="ECO:0000313" key="9">
    <source>
        <dbReference type="Proteomes" id="UP001221142"/>
    </source>
</evidence>
<keyword evidence="5" id="KW-1133">Transmembrane helix</keyword>
<gene>
    <name evidence="8" type="ORF">FB45DRAFT_1023571</name>
</gene>
<dbReference type="PANTHER" id="PTHR47966:SF57">
    <property type="entry name" value="PEPTIDASE A1 DOMAIN-CONTAINING PROTEIN"/>
    <property type="match status" value="1"/>
</dbReference>
<evidence type="ECO:0000313" key="8">
    <source>
        <dbReference type="EMBL" id="KAJ7638809.1"/>
    </source>
</evidence>
<keyword evidence="5" id="KW-0812">Transmembrane</keyword>
<dbReference type="InterPro" id="IPR021109">
    <property type="entry name" value="Peptidase_aspartic_dom_sf"/>
</dbReference>
<dbReference type="GO" id="GO:0006508">
    <property type="term" value="P:proteolysis"/>
    <property type="evidence" value="ECO:0007669"/>
    <property type="project" value="UniProtKB-KW"/>
</dbReference>
<feature type="chain" id="PRO_5042098758" evidence="6">
    <location>
        <begin position="21"/>
        <end position="796"/>
    </location>
</feature>
<feature type="domain" description="Peptidase A1" evidence="7">
    <location>
        <begin position="65"/>
        <end position="394"/>
    </location>
</feature>
<evidence type="ECO:0000256" key="4">
    <source>
        <dbReference type="SAM" id="MobiDB-lite"/>
    </source>
</evidence>
<dbReference type="Pfam" id="PF00026">
    <property type="entry name" value="Asp"/>
    <property type="match status" value="1"/>
</dbReference>
<comment type="similarity">
    <text evidence="1 3">Belongs to the peptidase A1 family.</text>
</comment>
<organism evidence="8 9">
    <name type="scientific">Roridomyces roridus</name>
    <dbReference type="NCBI Taxonomy" id="1738132"/>
    <lineage>
        <taxon>Eukaryota</taxon>
        <taxon>Fungi</taxon>
        <taxon>Dikarya</taxon>
        <taxon>Basidiomycota</taxon>
        <taxon>Agaricomycotina</taxon>
        <taxon>Agaricomycetes</taxon>
        <taxon>Agaricomycetidae</taxon>
        <taxon>Agaricales</taxon>
        <taxon>Marasmiineae</taxon>
        <taxon>Mycenaceae</taxon>
        <taxon>Roridomyces</taxon>
    </lineage>
</organism>
<dbReference type="SUPFAM" id="SSF50630">
    <property type="entry name" value="Acid proteases"/>
    <property type="match status" value="1"/>
</dbReference>
<name>A0AAD7C4N2_9AGAR</name>
<dbReference type="EMBL" id="JARKIF010000005">
    <property type="protein sequence ID" value="KAJ7638809.1"/>
    <property type="molecule type" value="Genomic_DNA"/>
</dbReference>
<keyword evidence="3" id="KW-0645">Protease</keyword>